<protein>
    <submittedName>
        <fullName evidence="2">Uncharacterized protein</fullName>
    </submittedName>
</protein>
<evidence type="ECO:0000313" key="4">
    <source>
        <dbReference type="Proteomes" id="UP000467841"/>
    </source>
</evidence>
<evidence type="ECO:0000313" key="2">
    <source>
        <dbReference type="EMBL" id="CAA7045449.1"/>
    </source>
</evidence>
<reference evidence="2 4" key="1">
    <citation type="submission" date="2020-01" db="EMBL/GenBank/DDBJ databases">
        <authorList>
            <person name="Mishra B."/>
        </authorList>
    </citation>
    <scope>NUCLEOTIDE SEQUENCE [LARGE SCALE GENOMIC DNA]</scope>
</reference>
<dbReference type="EMBL" id="CACVBM020001320">
    <property type="protein sequence ID" value="CAA7045453.1"/>
    <property type="molecule type" value="Genomic_DNA"/>
</dbReference>
<accession>A0A6D2K791</accession>
<name>A0A6D2K791_9BRAS</name>
<feature type="compositionally biased region" description="Polar residues" evidence="1">
    <location>
        <begin position="131"/>
        <end position="144"/>
    </location>
</feature>
<evidence type="ECO:0000313" key="3">
    <source>
        <dbReference type="EMBL" id="CAA7045453.1"/>
    </source>
</evidence>
<evidence type="ECO:0000256" key="1">
    <source>
        <dbReference type="SAM" id="MobiDB-lite"/>
    </source>
</evidence>
<proteinExistence type="predicted"/>
<sequence length="167" mass="18043">MSLVVECGLPSVRSALSGANGPRVTWIRSLATVSQVLRGGAWALPHGRHPIITLLKACLPNELPDKNSPLDDFFLWRNTIGPPPGIFSSAKTWILFILLLPLSPGPKRGSKSGQEKDRARSGREISRSSPEESGTATGTCYRSSSDSEHPRGFFGSEPAKLSFMKLS</sequence>
<feature type="compositionally biased region" description="Basic and acidic residues" evidence="1">
    <location>
        <begin position="113"/>
        <end position="130"/>
    </location>
</feature>
<dbReference type="Proteomes" id="UP000467841">
    <property type="component" value="Unassembled WGS sequence"/>
</dbReference>
<keyword evidence="4" id="KW-1185">Reference proteome</keyword>
<dbReference type="AlphaFoldDB" id="A0A6D2K791"/>
<organism evidence="2 4">
    <name type="scientific">Microthlaspi erraticum</name>
    <dbReference type="NCBI Taxonomy" id="1685480"/>
    <lineage>
        <taxon>Eukaryota</taxon>
        <taxon>Viridiplantae</taxon>
        <taxon>Streptophyta</taxon>
        <taxon>Embryophyta</taxon>
        <taxon>Tracheophyta</taxon>
        <taxon>Spermatophyta</taxon>
        <taxon>Magnoliopsida</taxon>
        <taxon>eudicotyledons</taxon>
        <taxon>Gunneridae</taxon>
        <taxon>Pentapetalae</taxon>
        <taxon>rosids</taxon>
        <taxon>malvids</taxon>
        <taxon>Brassicales</taxon>
        <taxon>Brassicaceae</taxon>
        <taxon>Coluteocarpeae</taxon>
        <taxon>Microthlaspi</taxon>
    </lineage>
</organism>
<gene>
    <name evidence="2" type="ORF">MERR_LOCUS32684</name>
    <name evidence="3" type="ORF">MERR_LOCUS32688</name>
</gene>
<feature type="region of interest" description="Disordered" evidence="1">
    <location>
        <begin position="106"/>
        <end position="156"/>
    </location>
</feature>
<dbReference type="EMBL" id="CACVBM020001320">
    <property type="protein sequence ID" value="CAA7045449.1"/>
    <property type="molecule type" value="Genomic_DNA"/>
</dbReference>